<reference evidence="2" key="1">
    <citation type="submission" date="2021-03" db="EMBL/GenBank/DDBJ databases">
        <title>Draft genome sequence of rust myrtle Austropuccinia psidii MF-1, a brazilian biotype.</title>
        <authorList>
            <person name="Quecine M.C."/>
            <person name="Pachon D.M.R."/>
            <person name="Bonatelli M.L."/>
            <person name="Correr F.H."/>
            <person name="Franceschini L.M."/>
            <person name="Leite T.F."/>
            <person name="Margarido G.R.A."/>
            <person name="Almeida C.A."/>
            <person name="Ferrarezi J.A."/>
            <person name="Labate C.A."/>
        </authorList>
    </citation>
    <scope>NUCLEOTIDE SEQUENCE</scope>
    <source>
        <strain evidence="2">MF-1</strain>
    </source>
</reference>
<keyword evidence="3" id="KW-1185">Reference proteome</keyword>
<protein>
    <submittedName>
        <fullName evidence="2">Uncharacterized protein</fullName>
    </submittedName>
</protein>
<sequence>MAHEPYFTAHSLCATHHGPCTVDPLGPFWPQSNEATRGQAGSPDPRFWPNPQTIKGPGPKNPKMTIHFYRPSILNSWSMETNGGHQFTCSRVSLQDKGNPPPNHGPQATGTMNGAYMVLYTIMHHFS</sequence>
<feature type="region of interest" description="Disordered" evidence="1">
    <location>
        <begin position="30"/>
        <end position="62"/>
    </location>
</feature>
<accession>A0A9Q3KIR2</accession>
<comment type="caution">
    <text evidence="2">The sequence shown here is derived from an EMBL/GenBank/DDBJ whole genome shotgun (WGS) entry which is preliminary data.</text>
</comment>
<evidence type="ECO:0000256" key="1">
    <source>
        <dbReference type="SAM" id="MobiDB-lite"/>
    </source>
</evidence>
<dbReference type="EMBL" id="AVOT02108625">
    <property type="protein sequence ID" value="MBW0580886.1"/>
    <property type="molecule type" value="Genomic_DNA"/>
</dbReference>
<organism evidence="2 3">
    <name type="scientific">Austropuccinia psidii MF-1</name>
    <dbReference type="NCBI Taxonomy" id="1389203"/>
    <lineage>
        <taxon>Eukaryota</taxon>
        <taxon>Fungi</taxon>
        <taxon>Dikarya</taxon>
        <taxon>Basidiomycota</taxon>
        <taxon>Pucciniomycotina</taxon>
        <taxon>Pucciniomycetes</taxon>
        <taxon>Pucciniales</taxon>
        <taxon>Sphaerophragmiaceae</taxon>
        <taxon>Austropuccinia</taxon>
    </lineage>
</organism>
<evidence type="ECO:0000313" key="2">
    <source>
        <dbReference type="EMBL" id="MBW0580886.1"/>
    </source>
</evidence>
<dbReference type="AlphaFoldDB" id="A0A9Q3KIR2"/>
<dbReference type="Proteomes" id="UP000765509">
    <property type="component" value="Unassembled WGS sequence"/>
</dbReference>
<name>A0A9Q3KIR2_9BASI</name>
<gene>
    <name evidence="2" type="ORF">O181_120601</name>
</gene>
<evidence type="ECO:0000313" key="3">
    <source>
        <dbReference type="Proteomes" id="UP000765509"/>
    </source>
</evidence>
<proteinExistence type="predicted"/>